<dbReference type="InterPro" id="IPR006549">
    <property type="entry name" value="HAD-SF_hydro_IIIA"/>
</dbReference>
<dbReference type="InterPro" id="IPR006439">
    <property type="entry name" value="HAD-SF_hydro_IA"/>
</dbReference>
<dbReference type="NCBIfam" id="TIGR01662">
    <property type="entry name" value="HAD-SF-IIIA"/>
    <property type="match status" value="1"/>
</dbReference>
<evidence type="ECO:0000256" key="8">
    <source>
        <dbReference type="SAM" id="MobiDB-lite"/>
    </source>
</evidence>
<feature type="compositionally biased region" description="Low complexity" evidence="8">
    <location>
        <begin position="531"/>
        <end position="541"/>
    </location>
</feature>
<dbReference type="NCBIfam" id="TIGR01549">
    <property type="entry name" value="HAD-SF-IA-v1"/>
    <property type="match status" value="1"/>
</dbReference>
<dbReference type="PANTHER" id="PTHR42891:SF1">
    <property type="entry name" value="D-GLYCERO-BETA-D-MANNO-HEPTOSE-1,7-BISPHOSPHATE 7-PHOSPHATASE"/>
    <property type="match status" value="1"/>
</dbReference>
<dbReference type="SUPFAM" id="SSF56784">
    <property type="entry name" value="HAD-like"/>
    <property type="match status" value="1"/>
</dbReference>
<dbReference type="Pfam" id="PF13242">
    <property type="entry name" value="Hydrolase_like"/>
    <property type="match status" value="1"/>
</dbReference>
<dbReference type="InterPro" id="IPR036412">
    <property type="entry name" value="HAD-like_sf"/>
</dbReference>
<dbReference type="PANTHER" id="PTHR42891">
    <property type="entry name" value="D-GLYCERO-BETA-D-MANNO-HEPTOSE-1,7-BISPHOSPHATE 7-PHOSPHATASE"/>
    <property type="match status" value="1"/>
</dbReference>
<dbReference type="NCBIfam" id="TIGR01509">
    <property type="entry name" value="HAD-SF-IA-v3"/>
    <property type="match status" value="1"/>
</dbReference>
<sequence>MSGLRAQGPYALVIPSVGRPSLDRLLETVAALDTDASHPGPVEIVVVDDRREPAETGTRLAPLMPTVDGEPVRVVRGYGRGPAAARNRGWRAVDDSVEWIAFLDDDVELPTTWARDLATDLAACPPEVAASQGRITVPLPTDRAPTDWARNTASLQEADWATADMAYRRRVLEEVGGLDERFPRAYREDADLALRVRLAGYRLVRGHRNILHPVRPADDWVSQRVQAGNADNALMRRLHGPHWREQAQAPAGAFGWHVATTTAAALAAIGTVGWMAGSRGAGRIAGAGIVAWSALYGRFLGRRLAPGPRPGDPEFPAELRRMALTSATIPPSAVRHRVRGWMQHRSTGPWPVRPRAVLFDRDGTLVHDVPYNGDPDQVDPVDGARGLLKRVRAAGLGTAVVTNQSGVARGLVSRDQVDAVNERIDRLLGPFDSWQVCPHGPAENCPCRKPRPGMVLAAAKALGVRPEECVLIGDIGADIEAAQSAGARSVLVPTHVTRPEEVSDAPVTAPDLATAVELVLDWSSGRQQAPAATLTSTLTSTQDGEQSTT</sequence>
<proteinExistence type="inferred from homology"/>
<evidence type="ECO:0000256" key="2">
    <source>
        <dbReference type="ARBA" id="ARBA00005628"/>
    </source>
</evidence>
<evidence type="ECO:0000256" key="3">
    <source>
        <dbReference type="ARBA" id="ARBA00022490"/>
    </source>
</evidence>
<dbReference type="CDD" id="cd07503">
    <property type="entry name" value="HAD_HisB-N"/>
    <property type="match status" value="1"/>
</dbReference>
<feature type="domain" description="Glycosyltransferase 2-like" evidence="9">
    <location>
        <begin position="13"/>
        <end position="130"/>
    </location>
</feature>
<evidence type="ECO:0000256" key="7">
    <source>
        <dbReference type="ARBA" id="ARBA00031828"/>
    </source>
</evidence>
<dbReference type="InterPro" id="IPR006543">
    <property type="entry name" value="Histidinol-phos"/>
</dbReference>
<gene>
    <name evidence="10" type="ORF">GCM10010977_26990</name>
</gene>
<dbReference type="Pfam" id="PF00535">
    <property type="entry name" value="Glycos_transf_2"/>
    <property type="match status" value="1"/>
</dbReference>
<dbReference type="Gene3D" id="3.40.50.1000">
    <property type="entry name" value="HAD superfamily/HAD-like"/>
    <property type="match status" value="1"/>
</dbReference>
<reference evidence="11" key="1">
    <citation type="journal article" date="2019" name="Int. J. Syst. Evol. Microbiol.">
        <title>The Global Catalogue of Microorganisms (GCM) 10K type strain sequencing project: providing services to taxonomists for standard genome sequencing and annotation.</title>
        <authorList>
            <consortium name="The Broad Institute Genomics Platform"/>
            <consortium name="The Broad Institute Genome Sequencing Center for Infectious Disease"/>
            <person name="Wu L."/>
            <person name="Ma J."/>
        </authorList>
    </citation>
    <scope>NUCLEOTIDE SEQUENCE [LARGE SCALE GENOMIC DNA]</scope>
    <source>
        <strain evidence="11">CGMCC 1.7064</strain>
    </source>
</reference>
<keyword evidence="4" id="KW-0479">Metal-binding</keyword>
<dbReference type="RefSeq" id="WP_188806676.1">
    <property type="nucleotide sequence ID" value="NZ_BAAAOU010000007.1"/>
</dbReference>
<comment type="subcellular location">
    <subcellularLocation>
        <location evidence="1">Cytoplasm</location>
    </subcellularLocation>
</comment>
<organism evidence="10 11">
    <name type="scientific">Citricoccus zhacaiensis</name>
    <dbReference type="NCBI Taxonomy" id="489142"/>
    <lineage>
        <taxon>Bacteria</taxon>
        <taxon>Bacillati</taxon>
        <taxon>Actinomycetota</taxon>
        <taxon>Actinomycetes</taxon>
        <taxon>Micrococcales</taxon>
        <taxon>Micrococcaceae</taxon>
        <taxon>Citricoccus</taxon>
    </lineage>
</organism>
<comment type="caution">
    <text evidence="10">The sequence shown here is derived from an EMBL/GenBank/DDBJ whole genome shotgun (WGS) entry which is preliminary data.</text>
</comment>
<dbReference type="InterPro" id="IPR004446">
    <property type="entry name" value="Heptose_bisP_phosphatase"/>
</dbReference>
<dbReference type="InterPro" id="IPR023214">
    <property type="entry name" value="HAD_sf"/>
</dbReference>
<name>A0ABQ2M7V4_9MICC</name>
<accession>A0ABQ2M7V4</accession>
<protein>
    <recommendedName>
        <fullName evidence="7">D,D-heptose 1,7-bisphosphate phosphatase</fullName>
    </recommendedName>
</protein>
<dbReference type="NCBIfam" id="TIGR01656">
    <property type="entry name" value="Histidinol-ppas"/>
    <property type="match status" value="1"/>
</dbReference>
<evidence type="ECO:0000256" key="5">
    <source>
        <dbReference type="ARBA" id="ARBA00022801"/>
    </source>
</evidence>
<keyword evidence="6" id="KW-0119">Carbohydrate metabolism</keyword>
<evidence type="ECO:0000256" key="6">
    <source>
        <dbReference type="ARBA" id="ARBA00023277"/>
    </source>
</evidence>
<keyword evidence="11" id="KW-1185">Reference proteome</keyword>
<dbReference type="EMBL" id="BMLQ01000008">
    <property type="protein sequence ID" value="GGO48124.1"/>
    <property type="molecule type" value="Genomic_DNA"/>
</dbReference>
<dbReference type="Proteomes" id="UP000642509">
    <property type="component" value="Unassembled WGS sequence"/>
</dbReference>
<evidence type="ECO:0000259" key="9">
    <source>
        <dbReference type="Pfam" id="PF00535"/>
    </source>
</evidence>
<feature type="region of interest" description="Disordered" evidence="8">
    <location>
        <begin position="529"/>
        <end position="549"/>
    </location>
</feature>
<dbReference type="SUPFAM" id="SSF53448">
    <property type="entry name" value="Nucleotide-diphospho-sugar transferases"/>
    <property type="match status" value="1"/>
</dbReference>
<keyword evidence="3" id="KW-0963">Cytoplasm</keyword>
<evidence type="ECO:0000313" key="10">
    <source>
        <dbReference type="EMBL" id="GGO48124.1"/>
    </source>
</evidence>
<evidence type="ECO:0000256" key="4">
    <source>
        <dbReference type="ARBA" id="ARBA00022723"/>
    </source>
</evidence>
<evidence type="ECO:0000313" key="11">
    <source>
        <dbReference type="Proteomes" id="UP000642509"/>
    </source>
</evidence>
<evidence type="ECO:0000256" key="1">
    <source>
        <dbReference type="ARBA" id="ARBA00004496"/>
    </source>
</evidence>
<dbReference type="InterPro" id="IPR001173">
    <property type="entry name" value="Glyco_trans_2-like"/>
</dbReference>
<keyword evidence="5" id="KW-0378">Hydrolase</keyword>
<dbReference type="InterPro" id="IPR029044">
    <property type="entry name" value="Nucleotide-diphossugar_trans"/>
</dbReference>
<comment type="similarity">
    <text evidence="2">Belongs to the GmhB family.</text>
</comment>
<dbReference type="Gene3D" id="3.90.550.10">
    <property type="entry name" value="Spore Coat Polysaccharide Biosynthesis Protein SpsA, Chain A"/>
    <property type="match status" value="1"/>
</dbReference>